<dbReference type="PROSITE" id="PS50092">
    <property type="entry name" value="TSP1"/>
    <property type="match status" value="4"/>
</dbReference>
<keyword evidence="3 8" id="KW-0732">Signal</keyword>
<name>A0A6J3KBW3_9HYME</name>
<dbReference type="PANTHER" id="PTHR22906">
    <property type="entry name" value="PROPERDIN"/>
    <property type="match status" value="1"/>
</dbReference>
<dbReference type="FunFam" id="2.20.100.10:FF:000002">
    <property type="entry name" value="Unc-5 netrin receptor C"/>
    <property type="match status" value="1"/>
</dbReference>
<evidence type="ECO:0000256" key="7">
    <source>
        <dbReference type="SAM" id="Phobius"/>
    </source>
</evidence>
<dbReference type="PROSITE" id="PS50025">
    <property type="entry name" value="LAM_G_DOMAIN"/>
    <property type="match status" value="1"/>
</dbReference>
<keyword evidence="2" id="KW-0964">Secreted</keyword>
<keyword evidence="7" id="KW-0812">Transmembrane</keyword>
<evidence type="ECO:0000313" key="11">
    <source>
        <dbReference type="RefSeq" id="XP_033350557.1"/>
    </source>
</evidence>
<accession>A0A6J3KBW3</accession>
<keyword evidence="4" id="KW-0677">Repeat</keyword>
<dbReference type="Pfam" id="PF02210">
    <property type="entry name" value="Laminin_G_2"/>
    <property type="match status" value="2"/>
</dbReference>
<protein>
    <submittedName>
        <fullName evidence="11">Uncharacterized protein LOC117233926 isoform X2</fullName>
    </submittedName>
</protein>
<keyword evidence="7" id="KW-1133">Transmembrane helix</keyword>
<dbReference type="PRINTS" id="PR01705">
    <property type="entry name" value="TSP1REPEAT"/>
</dbReference>
<reference evidence="11" key="1">
    <citation type="submission" date="2025-08" db="UniProtKB">
        <authorList>
            <consortium name="RefSeq"/>
        </authorList>
    </citation>
    <scope>IDENTIFICATION</scope>
    <source>
        <tissue evidence="11">Muscle</tissue>
    </source>
</reference>
<dbReference type="SMART" id="SM00209">
    <property type="entry name" value="TSP1"/>
    <property type="match status" value="4"/>
</dbReference>
<evidence type="ECO:0000259" key="9">
    <source>
        <dbReference type="PROSITE" id="PS50025"/>
    </source>
</evidence>
<evidence type="ECO:0000256" key="4">
    <source>
        <dbReference type="ARBA" id="ARBA00022737"/>
    </source>
</evidence>
<keyword evidence="7" id="KW-0472">Membrane</keyword>
<dbReference type="RefSeq" id="XP_033350557.1">
    <property type="nucleotide sequence ID" value="XM_033494666.1"/>
</dbReference>
<dbReference type="InterPro" id="IPR052065">
    <property type="entry name" value="Compl_asym_regulator"/>
</dbReference>
<dbReference type="InterPro" id="IPR000884">
    <property type="entry name" value="TSP1_rpt"/>
</dbReference>
<evidence type="ECO:0000256" key="5">
    <source>
        <dbReference type="ARBA" id="ARBA00023157"/>
    </source>
</evidence>
<dbReference type="Proteomes" id="UP000504631">
    <property type="component" value="Unplaced"/>
</dbReference>
<comment type="caution">
    <text evidence="6">Lacks conserved residue(s) required for the propagation of feature annotation.</text>
</comment>
<dbReference type="PANTHER" id="PTHR22906:SF43">
    <property type="entry name" value="PROPERDIN"/>
    <property type="match status" value="1"/>
</dbReference>
<evidence type="ECO:0000256" key="3">
    <source>
        <dbReference type="ARBA" id="ARBA00022729"/>
    </source>
</evidence>
<organism evidence="10 11">
    <name type="scientific">Bombus vosnesenskii</name>
    <dbReference type="NCBI Taxonomy" id="207650"/>
    <lineage>
        <taxon>Eukaryota</taxon>
        <taxon>Metazoa</taxon>
        <taxon>Ecdysozoa</taxon>
        <taxon>Arthropoda</taxon>
        <taxon>Hexapoda</taxon>
        <taxon>Insecta</taxon>
        <taxon>Pterygota</taxon>
        <taxon>Neoptera</taxon>
        <taxon>Endopterygota</taxon>
        <taxon>Hymenoptera</taxon>
        <taxon>Apocrita</taxon>
        <taxon>Aculeata</taxon>
        <taxon>Apoidea</taxon>
        <taxon>Anthophila</taxon>
        <taxon>Apidae</taxon>
        <taxon>Bombus</taxon>
        <taxon>Pyrobombus</taxon>
    </lineage>
</organism>
<feature type="chain" id="PRO_5026699908" evidence="8">
    <location>
        <begin position="23"/>
        <end position="912"/>
    </location>
</feature>
<dbReference type="Gene3D" id="2.20.100.10">
    <property type="entry name" value="Thrombospondin type-1 (TSP1) repeat"/>
    <property type="match status" value="4"/>
</dbReference>
<dbReference type="CDD" id="cd00110">
    <property type="entry name" value="LamG"/>
    <property type="match status" value="2"/>
</dbReference>
<dbReference type="Gene3D" id="2.60.120.200">
    <property type="match status" value="2"/>
</dbReference>
<feature type="transmembrane region" description="Helical" evidence="7">
    <location>
        <begin position="836"/>
        <end position="856"/>
    </location>
</feature>
<dbReference type="Pfam" id="PF00090">
    <property type="entry name" value="TSP_1"/>
    <property type="match status" value="4"/>
</dbReference>
<feature type="signal peptide" evidence="8">
    <location>
        <begin position="1"/>
        <end position="22"/>
    </location>
</feature>
<dbReference type="InterPro" id="IPR013320">
    <property type="entry name" value="ConA-like_dom_sf"/>
</dbReference>
<keyword evidence="5" id="KW-1015">Disulfide bond</keyword>
<proteinExistence type="predicted"/>
<evidence type="ECO:0000313" key="10">
    <source>
        <dbReference type="Proteomes" id="UP000504631"/>
    </source>
</evidence>
<dbReference type="AlphaFoldDB" id="A0A6J3KBW3"/>
<comment type="subcellular location">
    <subcellularLocation>
        <location evidence="1">Secreted</location>
    </subcellularLocation>
</comment>
<feature type="domain" description="Laminin G" evidence="9">
    <location>
        <begin position="355"/>
        <end position="547"/>
    </location>
</feature>
<dbReference type="GeneID" id="117233926"/>
<dbReference type="SUPFAM" id="SSF49899">
    <property type="entry name" value="Concanavalin A-like lectins/glucanases"/>
    <property type="match status" value="2"/>
</dbReference>
<evidence type="ECO:0000256" key="8">
    <source>
        <dbReference type="SAM" id="SignalP"/>
    </source>
</evidence>
<dbReference type="SUPFAM" id="SSF82895">
    <property type="entry name" value="TSP-1 type 1 repeat"/>
    <property type="match status" value="4"/>
</dbReference>
<dbReference type="FunFam" id="2.20.100.10:FF:000001">
    <property type="entry name" value="semaphorin-5A isoform X1"/>
    <property type="match status" value="2"/>
</dbReference>
<keyword evidence="10" id="KW-1185">Reference proteome</keyword>
<evidence type="ECO:0000256" key="6">
    <source>
        <dbReference type="PROSITE-ProRule" id="PRU00122"/>
    </source>
</evidence>
<sequence>MKILPSTIFFLIFLISPIFLGATDNVMNAMQNLYCNLGLKLDNSCPIDGGWTFWSPWGSCSGKCGFKGKRMRRRTCDNPVPSNNGAPCIGPSYQIENCQITGCMMNDYETVVNAHPIRKGELKIVKKFHKKLPALIELCFLVDCTFSVVEKILGKNVMLYWNAMNCVKYDIGCPNSGGWSVWGVWSVCTATCGKGQKYRTRICNSPTPSNFKLMCSGLAFEMKSCVGINCRKLSGINSQGSTWSNWNEWSTCSVKCGSGVQTRKRLCSETQNLQGTSCKGPSKDIKGCIINNCSINGMWSTWMVWSPCTSSCGIGTQLRNRMCTNPSPSGNGTSCVGSASEVRQCFTKPCINKLHEVVHFTERSSLQYDKTGRPSRLLHMYLRFLPLSPFGMIIYRFEKDCKGSMCDFVKLFLQNGKIVLLSQIADCTLALIHETKLEIGQWHVILIAIYGTHGVLRIDDGFHKVTSFSCIPISYDLDHAMEVGGFQGQIQELTINFALVQLHISKDNHSTKYVNLLSSSNNVRYLMGDDNEGFINIGLTDSVAVSCPESIEYWQIIIAIKIESLNGLIATIPGDFFNKYILLLLEEGKVKLKFYQGETSTAIESMEHILIGEWFEIVIAHDGKNIYMQINGNEKRYVPLTLSKTIITSRTDIFLGAIRDDMRGKICSNCVDIPQISFTLGYLNINGKEIDLISLPVLEISSNRFSSRTISISDYYEEIPLLLGQELKLSCVYNTIPLEKEHTFSKQTYVLWLIMDKLLKSYGNNNDFFNLKDDGRVSTVSIASYITRDTIENFYSCHIYHHRNKSNKDLGPTLFTFGITVMNKSEEFESTIWKQWSLICKVVIMCFIFLIIWCLLEIFQDARNGHGFYRLPQMLNINPTSTINFILSKNGVTLLGSQQAANEVVSRILEDN</sequence>
<evidence type="ECO:0000256" key="1">
    <source>
        <dbReference type="ARBA" id="ARBA00004613"/>
    </source>
</evidence>
<dbReference type="SMART" id="SM00282">
    <property type="entry name" value="LamG"/>
    <property type="match status" value="2"/>
</dbReference>
<gene>
    <name evidence="11" type="primary">LOC117233926</name>
</gene>
<dbReference type="InterPro" id="IPR001791">
    <property type="entry name" value="Laminin_G"/>
</dbReference>
<evidence type="ECO:0000256" key="2">
    <source>
        <dbReference type="ARBA" id="ARBA00022525"/>
    </source>
</evidence>
<dbReference type="InterPro" id="IPR036383">
    <property type="entry name" value="TSP1_rpt_sf"/>
</dbReference>